<sequence>MNNLITNKPSMTSLEISELVGKRHDNVKRTIETLASRGVIQLPQIEEVENKQSNSPNRFADGYRFEGESGKRDSIVVVAQLSPEFTARLVDRWRELEEANARPALTEIEMIAAMAADAVRQQKRLTHVEAKVEEVAETIENIKRGSVPAGWSGYTVLKIKCGMTKFKCQTLVKAYGIPTDTITMMTPDGQPRPMGIVEDAPFMAAFRHMMSEAEQRGTRWYHPKMNLFNAVGWAG</sequence>
<name>A0A0L0GZ21_9ENTR</name>
<keyword evidence="1" id="KW-0238">DNA-binding</keyword>
<dbReference type="Pfam" id="PF09669">
    <property type="entry name" value="Phage_pRha"/>
    <property type="match status" value="1"/>
</dbReference>
<protein>
    <submittedName>
        <fullName evidence="1">DNA-binding protein</fullName>
    </submittedName>
</protein>
<keyword evidence="2" id="KW-1185">Reference proteome</keyword>
<dbReference type="AlphaFoldDB" id="A0A0L0GZ21"/>
<evidence type="ECO:0000313" key="1">
    <source>
        <dbReference type="EMBL" id="KNC94009.1"/>
    </source>
</evidence>
<dbReference type="OrthoDB" id="6555472at2"/>
<dbReference type="Proteomes" id="UP000037393">
    <property type="component" value="Unassembled WGS sequence"/>
</dbReference>
<proteinExistence type="predicted"/>
<organism evidence="1 2">
    <name type="scientific">Trabulsiella odontotermitis</name>
    <dbReference type="NCBI Taxonomy" id="379893"/>
    <lineage>
        <taxon>Bacteria</taxon>
        <taxon>Pseudomonadati</taxon>
        <taxon>Pseudomonadota</taxon>
        <taxon>Gammaproteobacteria</taxon>
        <taxon>Enterobacterales</taxon>
        <taxon>Enterobacteriaceae</taxon>
        <taxon>Trabulsiella</taxon>
    </lineage>
</organism>
<accession>A0A0L0GZ21</accession>
<evidence type="ECO:0000313" key="2">
    <source>
        <dbReference type="Proteomes" id="UP000037393"/>
    </source>
</evidence>
<reference evidence="1 2" key="1">
    <citation type="journal article" date="2015" name="Appl. Environ. Microbiol.">
        <title>The Enterobacterium Trabulsiella odontotermitis Presents Novel Adaptations Related to Its Association with Fungus-Growing Termites.</title>
        <authorList>
            <person name="Sapountzis P."/>
            <person name="Gruntjes T."/>
            <person name="Otani S."/>
            <person name="Estevez J."/>
            <person name="da Costa R.R."/>
            <person name="Plunkett G.3rd."/>
            <person name="Perna N.T."/>
            <person name="Poulsen M."/>
        </authorList>
    </citation>
    <scope>NUCLEOTIDE SEQUENCE [LARGE SCALE GENOMIC DNA]</scope>
    <source>
        <strain evidence="1 2">12</strain>
    </source>
</reference>
<dbReference type="GO" id="GO:0003677">
    <property type="term" value="F:DNA binding"/>
    <property type="evidence" value="ECO:0007669"/>
    <property type="project" value="UniProtKB-KW"/>
</dbReference>
<dbReference type="RefSeq" id="WP_049856701.1">
    <property type="nucleotide sequence ID" value="NZ_JNGI01000035.1"/>
</dbReference>
<comment type="caution">
    <text evidence="1">The sequence shown here is derived from an EMBL/GenBank/DDBJ whole genome shotgun (WGS) entry which is preliminary data.</text>
</comment>
<dbReference type="PATRIC" id="fig|379893.4.peg.3391"/>
<dbReference type="EMBL" id="JNGI01000035">
    <property type="protein sequence ID" value="KNC94009.1"/>
    <property type="molecule type" value="Genomic_DNA"/>
</dbReference>
<gene>
    <name evidence="1" type="ORF">GM31_16685</name>
</gene>
<dbReference type="InterPro" id="IPR014054">
    <property type="entry name" value="Phage_regulatory_Rha"/>
</dbReference>